<keyword evidence="1" id="KW-0677">Repeat</keyword>
<dbReference type="InterPro" id="IPR031778">
    <property type="entry name" value="Sortilin_N"/>
</dbReference>
<dbReference type="PANTHER" id="PTHR43739">
    <property type="entry name" value="XYLOGLUCANASE (EUROFUNG)"/>
    <property type="match status" value="1"/>
</dbReference>
<dbReference type="GO" id="GO:0016787">
    <property type="term" value="F:hydrolase activity"/>
    <property type="evidence" value="ECO:0007669"/>
    <property type="project" value="UniProtKB-KW"/>
</dbReference>
<keyword evidence="3" id="KW-0378">Hydrolase</keyword>
<dbReference type="Pfam" id="PF15902">
    <property type="entry name" value="Sortilin-Vps10"/>
    <property type="match status" value="1"/>
</dbReference>
<protein>
    <submittedName>
        <fullName evidence="3">Glycosyl hydrolase</fullName>
    </submittedName>
</protein>
<dbReference type="Proteomes" id="UP001501414">
    <property type="component" value="Unassembled WGS sequence"/>
</dbReference>
<dbReference type="Gene3D" id="2.130.10.10">
    <property type="entry name" value="YVTN repeat-like/Quinoprotein amine dehydrogenase"/>
    <property type="match status" value="3"/>
</dbReference>
<keyword evidence="4" id="KW-1185">Reference proteome</keyword>
<dbReference type="RefSeq" id="WP_344026786.1">
    <property type="nucleotide sequence ID" value="NZ_BAAAJK010000034.1"/>
</dbReference>
<dbReference type="EMBL" id="BAAAJK010000034">
    <property type="protein sequence ID" value="GAA1397557.1"/>
    <property type="molecule type" value="Genomic_DNA"/>
</dbReference>
<dbReference type="CDD" id="cd15482">
    <property type="entry name" value="Sialidase_non-viral"/>
    <property type="match status" value="1"/>
</dbReference>
<evidence type="ECO:0000313" key="3">
    <source>
        <dbReference type="EMBL" id="GAA1397557.1"/>
    </source>
</evidence>
<gene>
    <name evidence="3" type="ORF">GCM10009613_50440</name>
</gene>
<evidence type="ECO:0000313" key="4">
    <source>
        <dbReference type="Proteomes" id="UP001501414"/>
    </source>
</evidence>
<feature type="domain" description="Sortilin N-terminal" evidence="2">
    <location>
        <begin position="14"/>
        <end position="121"/>
    </location>
</feature>
<comment type="caution">
    <text evidence="3">The sequence shown here is derived from an EMBL/GenBank/DDBJ whole genome shotgun (WGS) entry which is preliminary data.</text>
</comment>
<organism evidence="3 4">
    <name type="scientific">Pseudonocardia kongjuensis</name>
    <dbReference type="NCBI Taxonomy" id="102227"/>
    <lineage>
        <taxon>Bacteria</taxon>
        <taxon>Bacillati</taxon>
        <taxon>Actinomycetota</taxon>
        <taxon>Actinomycetes</taxon>
        <taxon>Pseudonocardiales</taxon>
        <taxon>Pseudonocardiaceae</taxon>
        <taxon>Pseudonocardia</taxon>
    </lineage>
</organism>
<evidence type="ECO:0000259" key="2">
    <source>
        <dbReference type="Pfam" id="PF15902"/>
    </source>
</evidence>
<sequence length="345" mass="37542">MKGTMLVATASQGVIRSNDDGRTWQRTPLDQALEFDGVTRSIAVHPTRPHTVFVGADVGLVRSDDAGATWVRVRGPFDDHHLWTISIDPVEPDVMLVGSGAPSRARVWRSTDGGTGWEQLPPEIPEFCAGVSRPRILASTIDPADRGQMWFGIEEGGLWHSTDRGATWRRIDDTRRPAAHRGTPGPVSNSDVHAVLVHPGDPATHLVVTVNALWTSTDGGSSWFCRIAADEFGLRYARTVATLADGSALLFACGDATPGTETRIYRSTDGGARWEPTELVDRPGSTVWGFGVHPDDPQLVLAGTKYGDLLRSTDGGRSWRAEWRSFPEISAVAWTPEISPDNPRH</sequence>
<dbReference type="PANTHER" id="PTHR43739:SF5">
    <property type="entry name" value="EXO-ALPHA-SIALIDASE"/>
    <property type="match status" value="1"/>
</dbReference>
<evidence type="ECO:0000256" key="1">
    <source>
        <dbReference type="ARBA" id="ARBA00022737"/>
    </source>
</evidence>
<name>A0ABP4IS75_9PSEU</name>
<proteinExistence type="predicted"/>
<dbReference type="SUPFAM" id="SSF110296">
    <property type="entry name" value="Oligoxyloglucan reducing end-specific cellobiohydrolase"/>
    <property type="match status" value="1"/>
</dbReference>
<dbReference type="InterPro" id="IPR015943">
    <property type="entry name" value="WD40/YVTN_repeat-like_dom_sf"/>
</dbReference>
<reference evidence="4" key="1">
    <citation type="journal article" date="2019" name="Int. J. Syst. Evol. Microbiol.">
        <title>The Global Catalogue of Microorganisms (GCM) 10K type strain sequencing project: providing services to taxonomists for standard genome sequencing and annotation.</title>
        <authorList>
            <consortium name="The Broad Institute Genomics Platform"/>
            <consortium name="The Broad Institute Genome Sequencing Center for Infectious Disease"/>
            <person name="Wu L."/>
            <person name="Ma J."/>
        </authorList>
    </citation>
    <scope>NUCLEOTIDE SEQUENCE [LARGE SCALE GENOMIC DNA]</scope>
    <source>
        <strain evidence="4">JCM 11896</strain>
    </source>
</reference>
<accession>A0ABP4IS75</accession>
<dbReference type="InterPro" id="IPR052025">
    <property type="entry name" value="Xyloglucanase_GH74"/>
</dbReference>